<dbReference type="RefSeq" id="WP_162829059.1">
    <property type="nucleotide sequence ID" value="NZ_CAVLHM010000065.1"/>
</dbReference>
<dbReference type="AlphaFoldDB" id="A0A0U5FK07"/>
<organism evidence="1 2">
    <name type="scientific">Xanthomonas citri pv. citri</name>
    <dbReference type="NCBI Taxonomy" id="611301"/>
    <lineage>
        <taxon>Bacteria</taxon>
        <taxon>Pseudomonadati</taxon>
        <taxon>Pseudomonadota</taxon>
        <taxon>Gammaproteobacteria</taxon>
        <taxon>Lysobacterales</taxon>
        <taxon>Lysobacteraceae</taxon>
        <taxon>Xanthomonas</taxon>
    </lineage>
</organism>
<comment type="caution">
    <text evidence="1">The sequence shown here is derived from an EMBL/GenBank/DDBJ whole genome shotgun (WGS) entry which is preliminary data.</text>
</comment>
<dbReference type="KEGG" id="xcr:J163_00562"/>
<dbReference type="KEGG" id="xcn:J169_00562"/>
<protein>
    <submittedName>
        <fullName evidence="1">Uncharacterized protein</fullName>
    </submittedName>
</protein>
<evidence type="ECO:0000313" key="1">
    <source>
        <dbReference type="EMBL" id="CEG18984.1"/>
    </source>
</evidence>
<name>A0A0U5FK07_XANCI</name>
<dbReference type="GeneID" id="66913581"/>
<accession>A0A0U5FK07</accession>
<sequence length="58" mass="6065">MVGTWLRAVHDALASNDALIRSFRFTGPSIIVAALPDMAAGATVPPRMINAMLGSKLA</sequence>
<dbReference type="KEGG" id="xcf:J172_00557"/>
<dbReference type="EMBL" id="CCXZ01000188">
    <property type="protein sequence ID" value="CEG18984.1"/>
    <property type="molecule type" value="Genomic_DNA"/>
</dbReference>
<gene>
    <name evidence="1" type="ORF">XAC3562_90117</name>
</gene>
<keyword evidence="2" id="KW-1185">Reference proteome</keyword>
<dbReference type="KEGG" id="xcw:J162_00562"/>
<reference evidence="1 2" key="1">
    <citation type="submission" date="2014-09" db="EMBL/GenBank/DDBJ databases">
        <authorList>
            <person name="Regsiter A."/>
        </authorList>
    </citation>
    <scope>NUCLEOTIDE SEQUENCE [LARGE SCALE GENOMIC DNA]</scope>
</reference>
<dbReference type="KEGG" id="xcu:J159_00563"/>
<dbReference type="Proteomes" id="UP000052230">
    <property type="component" value="Unassembled WGS sequence"/>
</dbReference>
<dbReference type="KEGG" id="xcm:J164_00562"/>
<evidence type="ECO:0000313" key="2">
    <source>
        <dbReference type="Proteomes" id="UP000052230"/>
    </source>
</evidence>
<proteinExistence type="predicted"/>